<dbReference type="HOGENOM" id="CLU_2540792_0_0_10"/>
<dbReference type="Proteomes" id="UP000007590">
    <property type="component" value="Chromosome"/>
</dbReference>
<dbReference type="RefSeq" id="WP_014679205.1">
    <property type="nucleotide sequence ID" value="NC_017770.1"/>
</dbReference>
<dbReference type="OrthoDB" id="970316at2"/>
<organism evidence="1 2">
    <name type="scientific">Solitalea canadensis (strain ATCC 29591 / DSM 3403 / JCM 21819 / LMG 8368 / NBRC 15130 / NCIMB 12057 / USAM 9D)</name>
    <name type="common">Flexibacter canadensis</name>
    <dbReference type="NCBI Taxonomy" id="929556"/>
    <lineage>
        <taxon>Bacteria</taxon>
        <taxon>Pseudomonadati</taxon>
        <taxon>Bacteroidota</taxon>
        <taxon>Sphingobacteriia</taxon>
        <taxon>Sphingobacteriales</taxon>
        <taxon>Sphingobacteriaceae</taxon>
        <taxon>Solitalea</taxon>
    </lineage>
</organism>
<keyword evidence="2" id="KW-1185">Reference proteome</keyword>
<dbReference type="AlphaFoldDB" id="H8KPS9"/>
<name>H8KPS9_SOLCM</name>
<sequence length="83" mass="9645">MEQFDLNEQYKLYLQRVGLKEVHMSPIQRIETKRAFFGACGQMLLLMRDDIGAIEDDNKAIEAMDNLLNQVGNFWLNESGKHN</sequence>
<dbReference type="EMBL" id="CP003349">
    <property type="protein sequence ID" value="AFD05977.1"/>
    <property type="molecule type" value="Genomic_DNA"/>
</dbReference>
<reference evidence="1" key="1">
    <citation type="submission" date="2012-02" db="EMBL/GenBank/DDBJ databases">
        <title>The complete genome of Solitalea canadensis DSM 3403.</title>
        <authorList>
            <consortium name="US DOE Joint Genome Institute (JGI-PGF)"/>
            <person name="Lucas S."/>
            <person name="Copeland A."/>
            <person name="Lapidus A."/>
            <person name="Glavina del Rio T."/>
            <person name="Dalin E."/>
            <person name="Tice H."/>
            <person name="Bruce D."/>
            <person name="Goodwin L."/>
            <person name="Pitluck S."/>
            <person name="Peters L."/>
            <person name="Ovchinnikova G."/>
            <person name="Lu M."/>
            <person name="Kyrpides N."/>
            <person name="Mavromatis K."/>
            <person name="Ivanova N."/>
            <person name="Brettin T."/>
            <person name="Detter J.C."/>
            <person name="Han C."/>
            <person name="Larimer F."/>
            <person name="Land M."/>
            <person name="Hauser L."/>
            <person name="Markowitz V."/>
            <person name="Cheng J.-F."/>
            <person name="Hugenholtz P."/>
            <person name="Woyke T."/>
            <person name="Wu D."/>
            <person name="Spring S."/>
            <person name="Schroeder M."/>
            <person name="Kopitz M."/>
            <person name="Brambilla E."/>
            <person name="Klenk H.-P."/>
            <person name="Eisen J.A."/>
        </authorList>
    </citation>
    <scope>NUCLEOTIDE SEQUENCE</scope>
    <source>
        <strain evidence="1">DSM 3403</strain>
    </source>
</reference>
<accession>H8KPS9</accession>
<proteinExistence type="predicted"/>
<evidence type="ECO:0000313" key="2">
    <source>
        <dbReference type="Proteomes" id="UP000007590"/>
    </source>
</evidence>
<dbReference type="STRING" id="929556.Solca_0862"/>
<protein>
    <submittedName>
        <fullName evidence="1">Uncharacterized protein</fullName>
    </submittedName>
</protein>
<evidence type="ECO:0000313" key="1">
    <source>
        <dbReference type="EMBL" id="AFD05977.1"/>
    </source>
</evidence>
<gene>
    <name evidence="1" type="ordered locus">Solca_0862</name>
</gene>
<dbReference type="KEGG" id="scn:Solca_0862"/>